<reference evidence="8 9" key="3">
    <citation type="journal article" date="2019" name="Int. J. Syst. Evol. Microbiol.">
        <title>Nitrosopumilus adriaticus sp. nov. and Nitrosopumilus piranensis sp. nov., two ammonia-oxidizing archaea from the Adriatic Sea and members of the class Nitrososphaeria.</title>
        <authorList>
            <person name="Bayer B."/>
            <person name="Vojvoda J."/>
            <person name="Reinthaler T."/>
            <person name="Reyes C."/>
            <person name="Pinto M."/>
            <person name="Herndl G.J."/>
        </authorList>
    </citation>
    <scope>NUCLEOTIDE SEQUENCE [LARGE SCALE GENOMIC DNA]</scope>
    <source>
        <strain evidence="8 9">D3C</strain>
    </source>
</reference>
<reference evidence="9" key="1">
    <citation type="submission" date="2015-02" db="EMBL/GenBank/DDBJ databases">
        <title>Characterization of two novel Thaumarchaeota isolated from the Northern Adriatic Sea.</title>
        <authorList>
            <person name="Bayer B."/>
            <person name="Vojvoda J."/>
            <person name="Offre P."/>
            <person name="Srivastava A."/>
            <person name="Elisabeth N."/>
            <person name="Garcia J.A.L."/>
            <person name="Schleper C."/>
            <person name="Herndl G.J."/>
        </authorList>
    </citation>
    <scope>NUCLEOTIDE SEQUENCE [LARGE SCALE GENOMIC DNA]</scope>
    <source>
        <strain evidence="9">D3C</strain>
    </source>
</reference>
<dbReference type="RefSeq" id="WP_148703775.1">
    <property type="nucleotide sequence ID" value="NZ_CP010868.1"/>
</dbReference>
<dbReference type="Gene3D" id="3.30.565.10">
    <property type="entry name" value="Histidine kinase-like ATPase, C-terminal domain"/>
    <property type="match status" value="2"/>
</dbReference>
<dbReference type="InterPro" id="IPR005467">
    <property type="entry name" value="His_kinase_dom"/>
</dbReference>
<dbReference type="PRINTS" id="PR00344">
    <property type="entry name" value="BCTRLSENSOR"/>
</dbReference>
<evidence type="ECO:0000256" key="3">
    <source>
        <dbReference type="ARBA" id="ARBA00022741"/>
    </source>
</evidence>
<evidence type="ECO:0000313" key="8">
    <source>
        <dbReference type="EMBL" id="AJM93043.1"/>
    </source>
</evidence>
<dbReference type="HOGENOM" id="CLU_012281_1_0_2"/>
<keyword evidence="4 8" id="KW-0418">Kinase</keyword>
<evidence type="ECO:0000256" key="5">
    <source>
        <dbReference type="ARBA" id="ARBA00022840"/>
    </source>
</evidence>
<dbReference type="PANTHER" id="PTHR43065">
    <property type="entry name" value="SENSOR HISTIDINE KINASE"/>
    <property type="match status" value="1"/>
</dbReference>
<keyword evidence="6" id="KW-0902">Two-component regulatory system</keyword>
<dbReference type="AlphaFoldDB" id="A0A0C5BTK7"/>
<dbReference type="PANTHER" id="PTHR43065:SF10">
    <property type="entry name" value="PEROXIDE STRESS-ACTIVATED HISTIDINE KINASE MAK3"/>
    <property type="match status" value="1"/>
</dbReference>
<keyword evidence="5" id="KW-0067">ATP-binding</keyword>
<keyword evidence="9" id="KW-1185">Reference proteome</keyword>
<dbReference type="GO" id="GO:0004673">
    <property type="term" value="F:protein histidine kinase activity"/>
    <property type="evidence" value="ECO:0007669"/>
    <property type="project" value="UniProtKB-EC"/>
</dbReference>
<evidence type="ECO:0000256" key="6">
    <source>
        <dbReference type="ARBA" id="ARBA00023012"/>
    </source>
</evidence>
<reference evidence="8 9" key="2">
    <citation type="journal article" date="2016" name="ISME J.">
        <title>Physiological and genomic characterization of two novel marine thaumarchaeal strains indicates niche differentiation.</title>
        <authorList>
            <person name="Bayer B."/>
            <person name="Vojvoda J."/>
            <person name="Offre P."/>
            <person name="Alves R.J."/>
            <person name="Elisabeth N.H."/>
            <person name="Garcia J.A."/>
            <person name="Volland J.M."/>
            <person name="Srivastava A."/>
            <person name="Schleper C."/>
            <person name="Herndl G.J."/>
        </authorList>
    </citation>
    <scope>NUCLEOTIDE SEQUENCE [LARGE SCALE GENOMIC DNA]</scope>
    <source>
        <strain evidence="8 9">D3C</strain>
    </source>
</reference>
<dbReference type="SUPFAM" id="SSF55874">
    <property type="entry name" value="ATPase domain of HSP90 chaperone/DNA topoisomerase II/histidine kinase"/>
    <property type="match status" value="2"/>
</dbReference>
<keyword evidence="2 8" id="KW-0808">Transferase</keyword>
<dbReference type="GeneID" id="41600927"/>
<dbReference type="PATRIC" id="fig|1582439.9.peg.1888"/>
<evidence type="ECO:0000256" key="4">
    <source>
        <dbReference type="ARBA" id="ARBA00022777"/>
    </source>
</evidence>
<evidence type="ECO:0000259" key="7">
    <source>
        <dbReference type="PROSITE" id="PS50109"/>
    </source>
</evidence>
<name>A0A0C5BTK7_9ARCH</name>
<keyword evidence="3" id="KW-0547">Nucleotide-binding</keyword>
<dbReference type="KEGG" id="nid:NPIRD3C_1833"/>
<dbReference type="Pfam" id="PF13589">
    <property type="entry name" value="HATPase_c_3"/>
    <property type="match status" value="1"/>
</dbReference>
<proteinExistence type="predicted"/>
<dbReference type="InterPro" id="IPR036890">
    <property type="entry name" value="HATPase_C_sf"/>
</dbReference>
<keyword evidence="1" id="KW-0597">Phosphoprotein</keyword>
<organism evidence="8 9">
    <name type="scientific">Nitrosopumilus piranensis</name>
    <dbReference type="NCBI Taxonomy" id="1582439"/>
    <lineage>
        <taxon>Archaea</taxon>
        <taxon>Nitrososphaerota</taxon>
        <taxon>Nitrososphaeria</taxon>
        <taxon>Nitrosopumilales</taxon>
        <taxon>Nitrosopumilaceae</taxon>
        <taxon>Nitrosopumilus</taxon>
    </lineage>
</organism>
<evidence type="ECO:0000313" key="9">
    <source>
        <dbReference type="Proteomes" id="UP000032027"/>
    </source>
</evidence>
<dbReference type="GO" id="GO:0005524">
    <property type="term" value="F:ATP binding"/>
    <property type="evidence" value="ECO:0007669"/>
    <property type="project" value="UniProtKB-KW"/>
</dbReference>
<gene>
    <name evidence="8" type="ORF">NPIRD3C_1833</name>
</gene>
<protein>
    <submittedName>
        <fullName evidence="8">Putative Histidine kinase</fullName>
        <ecNumber evidence="8">2.7.13.3</ecNumber>
    </submittedName>
</protein>
<accession>A0A0C5BTK7</accession>
<dbReference type="InterPro" id="IPR004358">
    <property type="entry name" value="Sig_transdc_His_kin-like_C"/>
</dbReference>
<dbReference type="InterPro" id="IPR003594">
    <property type="entry name" value="HATPase_dom"/>
</dbReference>
<feature type="domain" description="Histidine kinase" evidence="7">
    <location>
        <begin position="511"/>
        <end position="733"/>
    </location>
</feature>
<dbReference type="STRING" id="1582439.NPIRD3C_1833"/>
<dbReference type="Pfam" id="PF02518">
    <property type="entry name" value="HATPase_c"/>
    <property type="match status" value="1"/>
</dbReference>
<evidence type="ECO:0000256" key="1">
    <source>
        <dbReference type="ARBA" id="ARBA00022553"/>
    </source>
</evidence>
<dbReference type="GO" id="GO:0000160">
    <property type="term" value="P:phosphorelay signal transduction system"/>
    <property type="evidence" value="ECO:0007669"/>
    <property type="project" value="UniProtKB-KW"/>
</dbReference>
<dbReference type="EMBL" id="CP010868">
    <property type="protein sequence ID" value="AJM93043.1"/>
    <property type="molecule type" value="Genomic_DNA"/>
</dbReference>
<dbReference type="Proteomes" id="UP000032027">
    <property type="component" value="Chromosome"/>
</dbReference>
<dbReference type="PROSITE" id="PS50109">
    <property type="entry name" value="HIS_KIN"/>
    <property type="match status" value="1"/>
</dbReference>
<evidence type="ECO:0000256" key="2">
    <source>
        <dbReference type="ARBA" id="ARBA00022679"/>
    </source>
</evidence>
<sequence length="739" mass="84625">MSKNPASEEEKIEENEPEDTIKFKISSKVARLLGRESVSSDTAALFELIKNSYDADASKVTVTFKEILNKNPERRTIIIEDDGVGISFKEFEKKWMVIGTYSKEKETFTTNGRRMLGNKGVGRFATEKLAKKLTLISKPQKSKEKIQLDVDWGSYENEEIEFNQVPNKIHVEEERNDGEHGLRIVLSNLRTEWNTKKLTRLLDAIGSILIPKELQRTRDDTFDVQIIAPEFETKIKPTAESVLLETAPYVVTCNMPSDTFKTSVTIKKEGNVVASPELDFAKTPIKKTGQQWKPFGPCTVKLYFYPMKSAFETWDSYYRDTMKTVNIRKILKDYHGVKIYRDGFWVSPYGGLENDWLELEAERVQANMKIGNTQIIGFVEISKDKNSNITDTTTREKLVENDAFHSMRHFVKSVIDELSEYRIQEYKDFREQQPKKIYKNILDSEIQRLLSYLETESDIPENIKKNIVKHAQTIDANIKNLTKVTSSETKRTEIETRGLLNLASLGILSANSYHEIFNIIGNMKETPTAIKTLLFEKSDIDDVVNSFLIELDEQLELIDQFTWLVRQFVKAIGNDVESKLSKEEIPLEELVSKMMNSYTTSTAKNVVPEIIVTPNDFTVTMYKSDIISIVLNLLTNAIKSVDLDEDDEKKIKITINKEAYDLILLFSDNGIGIQEGIMPKIFRPFFSTYENGTGMGLSIVQEILESYEGKISLEPKPEFEKGASFKITIPLKNLRSEKE</sequence>
<dbReference type="EC" id="2.7.13.3" evidence="8"/>
<dbReference type="OrthoDB" id="8127at2157"/>
<dbReference type="SMART" id="SM00387">
    <property type="entry name" value="HATPase_c"/>
    <property type="match status" value="1"/>
</dbReference>